<dbReference type="AlphaFoldDB" id="U7UIC6"/>
<reference evidence="1 2" key="1">
    <citation type="submission" date="2013-09" db="EMBL/GenBank/DDBJ databases">
        <authorList>
            <person name="Durkin A.S."/>
            <person name="Haft D.R."/>
            <person name="McCorrison J."/>
            <person name="Torralba M."/>
            <person name="Gillis M."/>
            <person name="Haft D.H."/>
            <person name="Methe B."/>
            <person name="Sutton G."/>
            <person name="Nelson K.E."/>
        </authorList>
    </citation>
    <scope>NUCLEOTIDE SEQUENCE [LARGE SCALE GENOMIC DNA]</scope>
    <source>
        <strain evidence="1 2">BV3C16-1</strain>
    </source>
</reference>
<dbReference type="STRING" id="1111454.HMPREF1250_1421"/>
<evidence type="ECO:0008006" key="3">
    <source>
        <dbReference type="Google" id="ProtNLM"/>
    </source>
</evidence>
<dbReference type="Gene3D" id="3.40.470.10">
    <property type="entry name" value="Uracil-DNA glycosylase-like domain"/>
    <property type="match status" value="1"/>
</dbReference>
<protein>
    <recommendedName>
        <fullName evidence="3">Uracil-DNA glycosylase</fullName>
    </recommendedName>
</protein>
<comment type="caution">
    <text evidence="1">The sequence shown here is derived from an EMBL/GenBank/DDBJ whole genome shotgun (WGS) entry which is preliminary data.</text>
</comment>
<gene>
    <name evidence="1" type="ORF">HMPREF1250_1421</name>
</gene>
<dbReference type="EMBL" id="AWXA01000037">
    <property type="protein sequence ID" value="ERT59152.1"/>
    <property type="molecule type" value="Genomic_DNA"/>
</dbReference>
<organism evidence="1 2">
    <name type="scientific">Megasphaera vaginalis</name>
    <name type="common">ex Srinivasan et al. 2021</name>
    <dbReference type="NCBI Taxonomy" id="1111454"/>
    <lineage>
        <taxon>Bacteria</taxon>
        <taxon>Bacillati</taxon>
        <taxon>Bacillota</taxon>
        <taxon>Negativicutes</taxon>
        <taxon>Veillonellales</taxon>
        <taxon>Veillonellaceae</taxon>
        <taxon>Megasphaera</taxon>
    </lineage>
</organism>
<proteinExistence type="predicted"/>
<sequence>MTITDFIDSLKTYHAPAVFNPWSDYDERCDSGPSAPQIRCRQLHDYLQLRLHGARYLLVAEAAGYQGCRFTGIAITCERMLLDRHDTVTGAAIIGRQGKRTSRPDCAFMTSRAQREKGMNEPTDTYVWGALAQNALAAETVILWNIFPFHPRKASPFTNRTPSDAELAAGLSYTRRLLALFPTTPHVGAIGRKAAETLQHAGIDAAVMRHPANGGASLFRKQFAAWVQETELNR</sequence>
<accession>U7UIC6</accession>
<evidence type="ECO:0000313" key="1">
    <source>
        <dbReference type="EMBL" id="ERT59152.1"/>
    </source>
</evidence>
<dbReference type="RefSeq" id="WP_023053779.1">
    <property type="nucleotide sequence ID" value="NZ_AWXA01000037.1"/>
</dbReference>
<name>U7UIC6_9FIRM</name>
<keyword evidence="2" id="KW-1185">Reference proteome</keyword>
<dbReference type="CDD" id="cd10035">
    <property type="entry name" value="UDG_like"/>
    <property type="match status" value="1"/>
</dbReference>
<dbReference type="SUPFAM" id="SSF52141">
    <property type="entry name" value="Uracil-DNA glycosylase-like"/>
    <property type="match status" value="1"/>
</dbReference>
<dbReference type="Proteomes" id="UP000017090">
    <property type="component" value="Unassembled WGS sequence"/>
</dbReference>
<evidence type="ECO:0000313" key="2">
    <source>
        <dbReference type="Proteomes" id="UP000017090"/>
    </source>
</evidence>
<dbReference type="PATRIC" id="fig|1111454.3.peg.1345"/>
<dbReference type="OrthoDB" id="4977218at2"/>
<dbReference type="eggNOG" id="COG1573">
    <property type="taxonomic scope" value="Bacteria"/>
</dbReference>
<dbReference type="InterPro" id="IPR036895">
    <property type="entry name" value="Uracil-DNA_glycosylase-like_sf"/>
</dbReference>